<accession>A0A1P8UC49</accession>
<dbReference type="Proteomes" id="UP000187185">
    <property type="component" value="Chromosome"/>
</dbReference>
<evidence type="ECO:0000313" key="1">
    <source>
        <dbReference type="EMBL" id="APZ35625.1"/>
    </source>
</evidence>
<dbReference type="KEGG" id="maur:BOH66_16340"/>
<keyword evidence="2" id="KW-1185">Reference proteome</keyword>
<proteinExistence type="predicted"/>
<dbReference type="EMBL" id="CP018762">
    <property type="protein sequence ID" value="APZ35625.1"/>
    <property type="molecule type" value="Genomic_DNA"/>
</dbReference>
<protein>
    <submittedName>
        <fullName evidence="1">Uncharacterized protein</fullName>
    </submittedName>
</protein>
<dbReference type="STRING" id="36805.BOH66_16340"/>
<name>A0A1P8UC49_9MICO</name>
<dbReference type="AlphaFoldDB" id="A0A1P8UC49"/>
<organism evidence="1 2">
    <name type="scientific">Microbacterium aurum</name>
    <dbReference type="NCBI Taxonomy" id="36805"/>
    <lineage>
        <taxon>Bacteria</taxon>
        <taxon>Bacillati</taxon>
        <taxon>Actinomycetota</taxon>
        <taxon>Actinomycetes</taxon>
        <taxon>Micrococcales</taxon>
        <taxon>Microbacteriaceae</taxon>
        <taxon>Microbacterium</taxon>
    </lineage>
</organism>
<reference evidence="1 2" key="1">
    <citation type="submission" date="2016-12" db="EMBL/GenBank/DDBJ databases">
        <title>Complete genome sequence of Microbacterium aurum KACC 15219.</title>
        <authorList>
            <person name="Jung Y."/>
            <person name="Shin J.-H."/>
            <person name="Lee Y.-J."/>
            <person name="Yi H."/>
            <person name="Bahn Y.-S."/>
            <person name="Kim J.F."/>
            <person name="Lee D.-W."/>
        </authorList>
    </citation>
    <scope>NUCLEOTIDE SEQUENCE [LARGE SCALE GENOMIC DNA]</scope>
    <source>
        <strain evidence="1 2">KACC 15219</strain>
    </source>
</reference>
<sequence length="90" mass="9925">MAALALLSLPILLVGWIIKGVTYAAGWLMNLYERYRARKRAAIEAELDRTQAELRGTILGLADALGMEAHEARKALIRESYRASGQLPDA</sequence>
<dbReference type="RefSeq" id="WP_076691982.1">
    <property type="nucleotide sequence ID" value="NZ_CP018762.1"/>
</dbReference>
<dbReference type="OrthoDB" id="5083991at2"/>
<evidence type="ECO:0000313" key="2">
    <source>
        <dbReference type="Proteomes" id="UP000187185"/>
    </source>
</evidence>
<gene>
    <name evidence="1" type="ORF">BOH66_16340</name>
</gene>